<accession>A0A8J7PTH8</accession>
<evidence type="ECO:0000256" key="1">
    <source>
        <dbReference type="ARBA" id="ARBA00009981"/>
    </source>
</evidence>
<comment type="caution">
    <text evidence="3">The sequence shown here is derived from an EMBL/GenBank/DDBJ whole genome shotgun (WGS) entry which is preliminary data.</text>
</comment>
<protein>
    <recommendedName>
        <fullName evidence="2">Antitoxin</fullName>
    </recommendedName>
</protein>
<dbReference type="EMBL" id="JAFKGL010000028">
    <property type="protein sequence ID" value="MBN9413574.1"/>
    <property type="molecule type" value="Genomic_DNA"/>
</dbReference>
<gene>
    <name evidence="3" type="ORF">J0H12_06610</name>
</gene>
<dbReference type="Proteomes" id="UP000664414">
    <property type="component" value="Unassembled WGS sequence"/>
</dbReference>
<dbReference type="AlphaFoldDB" id="A0A8J7PTH8"/>
<proteinExistence type="inferred from homology"/>
<dbReference type="SUPFAM" id="SSF143120">
    <property type="entry name" value="YefM-like"/>
    <property type="match status" value="1"/>
</dbReference>
<dbReference type="InterPro" id="IPR006442">
    <property type="entry name" value="Antitoxin_Phd/YefM"/>
</dbReference>
<evidence type="ECO:0000313" key="3">
    <source>
        <dbReference type="EMBL" id="MBN9413574.1"/>
    </source>
</evidence>
<sequence length="93" mass="10649">MKNIDLSQDIVPVSEFRSQVSHWINHIKDTGHPVVLTQNGKSVGVLLSPHDYDALQYRERFYHSIEKGLKDAEEGLTYTTTQVKEKLVKALKK</sequence>
<dbReference type="NCBIfam" id="TIGR01552">
    <property type="entry name" value="phd_fam"/>
    <property type="match status" value="1"/>
</dbReference>
<reference evidence="3" key="1">
    <citation type="submission" date="2021-02" db="EMBL/GenBank/DDBJ databases">
        <title>Thiocyanate and organic carbon inputs drive convergent selection for specific autotrophic Afipia and Thiobacillus strains within complex microbiomes.</title>
        <authorList>
            <person name="Huddy R.J."/>
            <person name="Sachdeva R."/>
            <person name="Kadzinga F."/>
            <person name="Kantor R.S."/>
            <person name="Harrison S.T.L."/>
            <person name="Banfield J.F."/>
        </authorList>
    </citation>
    <scope>NUCLEOTIDE SEQUENCE</scope>
    <source>
        <strain evidence="3">SCN18_10_11_15_R4_P_38_20</strain>
    </source>
</reference>
<evidence type="ECO:0000256" key="2">
    <source>
        <dbReference type="RuleBase" id="RU362080"/>
    </source>
</evidence>
<evidence type="ECO:0000313" key="4">
    <source>
        <dbReference type="Proteomes" id="UP000664414"/>
    </source>
</evidence>
<name>A0A8J7PTH8_9PROT</name>
<dbReference type="Pfam" id="PF02604">
    <property type="entry name" value="PhdYeFM_antitox"/>
    <property type="match status" value="1"/>
</dbReference>
<organism evidence="3 4">
    <name type="scientific">Candidatus Paracaedimonas acanthamoebae</name>
    <dbReference type="NCBI Taxonomy" id="244581"/>
    <lineage>
        <taxon>Bacteria</taxon>
        <taxon>Pseudomonadati</taxon>
        <taxon>Pseudomonadota</taxon>
        <taxon>Alphaproteobacteria</taxon>
        <taxon>Holosporales</taxon>
        <taxon>Caedimonadaceae</taxon>
        <taxon>Candidatus Paracaedimonas</taxon>
    </lineage>
</organism>
<dbReference type="Gene3D" id="3.40.1620.10">
    <property type="entry name" value="YefM-like domain"/>
    <property type="match status" value="1"/>
</dbReference>
<comment type="function">
    <text evidence="2">Antitoxin component of a type II toxin-antitoxin (TA) system.</text>
</comment>
<dbReference type="InterPro" id="IPR036165">
    <property type="entry name" value="YefM-like_sf"/>
</dbReference>
<comment type="similarity">
    <text evidence="1 2">Belongs to the phD/YefM antitoxin family.</text>
</comment>